<protein>
    <recommendedName>
        <fullName evidence="3">Subtilisin</fullName>
    </recommendedName>
</protein>
<feature type="non-terminal residue" evidence="1">
    <location>
        <position position="63"/>
    </location>
</feature>
<evidence type="ECO:0000313" key="2">
    <source>
        <dbReference type="Proteomes" id="UP001189429"/>
    </source>
</evidence>
<dbReference type="EMBL" id="CAUYUJ010018031">
    <property type="protein sequence ID" value="CAK0880025.1"/>
    <property type="molecule type" value="Genomic_DNA"/>
</dbReference>
<proteinExistence type="predicted"/>
<name>A0ABN9W423_9DINO</name>
<sequence length="63" mass="6721">GDAVGLLVTSGAVKGQKGAGRIKIYMKPKDSDDWICRLEWSAGVPQPDGEFFAVLELGGRLSE</sequence>
<accession>A0ABN9W423</accession>
<dbReference type="Proteomes" id="UP001189429">
    <property type="component" value="Unassembled WGS sequence"/>
</dbReference>
<evidence type="ECO:0000313" key="1">
    <source>
        <dbReference type="EMBL" id="CAK0880025.1"/>
    </source>
</evidence>
<feature type="non-terminal residue" evidence="1">
    <location>
        <position position="1"/>
    </location>
</feature>
<reference evidence="1" key="1">
    <citation type="submission" date="2023-10" db="EMBL/GenBank/DDBJ databases">
        <authorList>
            <person name="Chen Y."/>
            <person name="Shah S."/>
            <person name="Dougan E. K."/>
            <person name="Thang M."/>
            <person name="Chan C."/>
        </authorList>
    </citation>
    <scope>NUCLEOTIDE SEQUENCE [LARGE SCALE GENOMIC DNA]</scope>
</reference>
<comment type="caution">
    <text evidence="1">The sequence shown here is derived from an EMBL/GenBank/DDBJ whole genome shotgun (WGS) entry which is preliminary data.</text>
</comment>
<keyword evidence="2" id="KW-1185">Reference proteome</keyword>
<gene>
    <name evidence="1" type="ORF">PCOR1329_LOCUS63279</name>
</gene>
<organism evidence="1 2">
    <name type="scientific">Prorocentrum cordatum</name>
    <dbReference type="NCBI Taxonomy" id="2364126"/>
    <lineage>
        <taxon>Eukaryota</taxon>
        <taxon>Sar</taxon>
        <taxon>Alveolata</taxon>
        <taxon>Dinophyceae</taxon>
        <taxon>Prorocentrales</taxon>
        <taxon>Prorocentraceae</taxon>
        <taxon>Prorocentrum</taxon>
    </lineage>
</organism>
<evidence type="ECO:0008006" key="3">
    <source>
        <dbReference type="Google" id="ProtNLM"/>
    </source>
</evidence>